<proteinExistence type="predicted"/>
<reference evidence="2" key="1">
    <citation type="submission" date="2020-06" db="EMBL/GenBank/DDBJ databases">
        <title>Draft genome of Bugula neritina, a colonial animal packing powerful symbionts and potential medicines.</title>
        <authorList>
            <person name="Rayko M."/>
        </authorList>
    </citation>
    <scope>NUCLEOTIDE SEQUENCE [LARGE SCALE GENOMIC DNA]</scope>
    <source>
        <strain evidence="2">Kwan_BN1</strain>
    </source>
</reference>
<evidence type="ECO:0000313" key="3">
    <source>
        <dbReference type="Proteomes" id="UP000593567"/>
    </source>
</evidence>
<protein>
    <submittedName>
        <fullName evidence="2">Uncharacterized protein</fullName>
    </submittedName>
</protein>
<accession>A0A7J7KAH1</accession>
<comment type="caution">
    <text evidence="2">The sequence shown here is derived from an EMBL/GenBank/DDBJ whole genome shotgun (WGS) entry which is preliminary data.</text>
</comment>
<gene>
    <name evidence="2" type="ORF">EB796_006034</name>
</gene>
<keyword evidence="3" id="KW-1185">Reference proteome</keyword>
<feature type="region of interest" description="Disordered" evidence="1">
    <location>
        <begin position="290"/>
        <end position="318"/>
    </location>
</feature>
<dbReference type="Proteomes" id="UP000593567">
    <property type="component" value="Unassembled WGS sequence"/>
</dbReference>
<dbReference type="AlphaFoldDB" id="A0A7J7KAH1"/>
<evidence type="ECO:0000256" key="1">
    <source>
        <dbReference type="SAM" id="MobiDB-lite"/>
    </source>
</evidence>
<sequence length="940" mass="104889">MSYKIIHWKGSDMILSTHLVSSGGLLLLSIISLTQGGNLCSECDGQVNPFFTSLASPLLPDESSLQVGERTCTAARRVLGCYFDCELADGSVFEKVSYLYSPAVSTEANTINEWWRVNCEDGCRMADTLSCEHLTYNTTSDCSNIAQSCVDEALADYTCDGFCQVSDRWNKAYRLHHEIDCADASSVCLEEVKTCLKDVLSHRNSIGSSISYVMAWEFFYNGAGLSKEFRCQLYSEAEDCFTVYKSAGSSCHRESDLERLRLMMSTAYNDYCNSTVDIEDICFGQDFTSSTTTTSTTSSTSTTTTTTTPSTTSTFADTTTTSSQGQVATLVEVTSARGTCEYCDESATYHMQIASLHEHPNFNLKEFGDIGCRNYTAAANCYKNCSVAGRPSSNYTSPIYRALQSQLVLTCDPTCRHLDLWLCESYLTTSDWCKEGEYERWLTCYEDGAADYLCNGACNLAQRRVNTYKLAREVVCTVSREVESRECISAVNQCLNIKYSKTDMNFENFLTADISSENSCEYFVAGSDCLGGLTNEFENNKTINDLCTTQREREAIRKIGENWRSMYHHDDCVSQIDGKRRGQDSGTSYQSICEASDFNGTADATCDMLNVLEPGAECVLYSADKSCANPCRNLNPFNCAQREEWGECTSMHAADTSCNGLCSETERANAITTLTSSIHCNVPGQQPDFCMEAIQWSCMSELWVSSQDFVFDLFTQPKESLQSWCGKVEQMKHCFYNATYHQVPYFNRELTRPCASYADYMRSLIQLTSNLTTSTCQSPASTWQQTCPGSDIVIDTPKISQADACPDDIVSIETCSVLQPHLCGNNFDRWTDCLAEEGVFSQCPSLCSANRRRAFATYVEGFIVCHMDRTSEDFCWEYVANECLFGDRTFTKIINVDTEGTVTEMCQMMNNFRKCLADGKSENVTTVDLQIRSPCARQSQ</sequence>
<organism evidence="2 3">
    <name type="scientific">Bugula neritina</name>
    <name type="common">Brown bryozoan</name>
    <name type="synonym">Sertularia neritina</name>
    <dbReference type="NCBI Taxonomy" id="10212"/>
    <lineage>
        <taxon>Eukaryota</taxon>
        <taxon>Metazoa</taxon>
        <taxon>Spiralia</taxon>
        <taxon>Lophotrochozoa</taxon>
        <taxon>Bryozoa</taxon>
        <taxon>Gymnolaemata</taxon>
        <taxon>Cheilostomatida</taxon>
        <taxon>Flustrina</taxon>
        <taxon>Buguloidea</taxon>
        <taxon>Bugulidae</taxon>
        <taxon>Bugula</taxon>
    </lineage>
</organism>
<dbReference type="EMBL" id="VXIV02000848">
    <property type="protein sequence ID" value="KAF6035659.1"/>
    <property type="molecule type" value="Genomic_DNA"/>
</dbReference>
<evidence type="ECO:0000313" key="2">
    <source>
        <dbReference type="EMBL" id="KAF6035659.1"/>
    </source>
</evidence>
<name>A0A7J7KAH1_BUGNE</name>